<dbReference type="SUPFAM" id="SSF54373">
    <property type="entry name" value="FAD-linked reductases, C-terminal domain"/>
    <property type="match status" value="1"/>
</dbReference>
<dbReference type="RefSeq" id="WP_102636198.1">
    <property type="nucleotide sequence ID" value="NZ_CADIJZ010000037.1"/>
</dbReference>
<evidence type="ECO:0000256" key="3">
    <source>
        <dbReference type="ARBA" id="ARBA00022630"/>
    </source>
</evidence>
<dbReference type="PANTHER" id="PTHR11552">
    <property type="entry name" value="GLUCOSE-METHANOL-CHOLINE GMC OXIDOREDUCTASE"/>
    <property type="match status" value="1"/>
</dbReference>
<dbReference type="EMBL" id="CADIJZ010000037">
    <property type="protein sequence ID" value="CAB3738247.1"/>
    <property type="molecule type" value="Genomic_DNA"/>
</dbReference>
<comment type="cofactor">
    <cofactor evidence="1">
        <name>FAD</name>
        <dbReference type="ChEBI" id="CHEBI:57692"/>
    </cofactor>
</comment>
<organism evidence="6 9">
    <name type="scientific">Paraburkholderia rhynchosiae</name>
    <dbReference type="NCBI Taxonomy" id="487049"/>
    <lineage>
        <taxon>Bacteria</taxon>
        <taxon>Pseudomonadati</taxon>
        <taxon>Pseudomonadota</taxon>
        <taxon>Betaproteobacteria</taxon>
        <taxon>Burkholderiales</taxon>
        <taxon>Burkholderiaceae</taxon>
        <taxon>Paraburkholderia</taxon>
    </lineage>
</organism>
<keyword evidence="3" id="KW-0285">Flavoprotein</keyword>
<dbReference type="Pfam" id="PF00732">
    <property type="entry name" value="GMC_oxred_N"/>
    <property type="match status" value="1"/>
</dbReference>
<dbReference type="SUPFAM" id="SSF51905">
    <property type="entry name" value="FAD/NAD(P)-binding domain"/>
    <property type="match status" value="1"/>
</dbReference>
<keyword evidence="6" id="KW-0560">Oxidoreductase</keyword>
<dbReference type="InterPro" id="IPR036188">
    <property type="entry name" value="FAD/NAD-bd_sf"/>
</dbReference>
<dbReference type="AlphaFoldDB" id="A0A2N7VZ46"/>
<protein>
    <submittedName>
        <fullName evidence="6">Alcohol dehydrogenase [acceptor]</fullName>
        <ecNumber evidence="6">1.1.99.-</ecNumber>
    </submittedName>
    <submittedName>
        <fullName evidence="7">Choline dehydrogenase</fullName>
    </submittedName>
</protein>
<dbReference type="NCBIfam" id="NF002550">
    <property type="entry name" value="PRK02106.1"/>
    <property type="match status" value="1"/>
</dbReference>
<keyword evidence="8" id="KW-1185">Reference proteome</keyword>
<accession>A0A2N7VZ46</accession>
<dbReference type="InterPro" id="IPR012132">
    <property type="entry name" value="GMC_OxRdtase"/>
</dbReference>
<evidence type="ECO:0000313" key="6">
    <source>
        <dbReference type="EMBL" id="CAB3738247.1"/>
    </source>
</evidence>
<reference evidence="7 8" key="1">
    <citation type="submission" date="2018-01" db="EMBL/GenBank/DDBJ databases">
        <title>Whole genome analyses suggest that Burkholderia sensu lato contains two further novel genera in the rhizoxinica-symbiotica group Mycetohabitans gen. nov., and Trinickia gen. nov.: implications for the evolution of diazotrophy and nodulation in the Burkholderiaceae.</title>
        <authorList>
            <person name="Estrada-de los Santos P."/>
            <person name="Palmer M."/>
            <person name="Chavez-Ramirez B."/>
            <person name="Beukes C."/>
            <person name="Steenkamp E.T."/>
            <person name="Hirsch A.M."/>
            <person name="Manyaka P."/>
            <person name="Maluk M."/>
            <person name="Lafos M."/>
            <person name="Crook M."/>
            <person name="Gross E."/>
            <person name="Simon M.F."/>
            <person name="Bueno dos Reis Junior F."/>
            <person name="Poole P.S."/>
            <person name="Venter S.N."/>
            <person name="James E.K."/>
        </authorList>
    </citation>
    <scope>NUCLEOTIDE SEQUENCE [LARGE SCALE GENOMIC DNA]</scope>
    <source>
        <strain evidence="7 8">WSM 3937</strain>
    </source>
</reference>
<evidence type="ECO:0000313" key="9">
    <source>
        <dbReference type="Proteomes" id="UP000494205"/>
    </source>
</evidence>
<feature type="domain" description="Glucose-methanol-choline oxidoreductase N-terminal" evidence="5">
    <location>
        <begin position="254"/>
        <end position="268"/>
    </location>
</feature>
<dbReference type="InterPro" id="IPR007867">
    <property type="entry name" value="GMC_OxRtase_C"/>
</dbReference>
<dbReference type="Gene3D" id="3.30.560.10">
    <property type="entry name" value="Glucose Oxidase, domain 3"/>
    <property type="match status" value="1"/>
</dbReference>
<dbReference type="PROSITE" id="PS00624">
    <property type="entry name" value="GMC_OXRED_2"/>
    <property type="match status" value="1"/>
</dbReference>
<dbReference type="EMBL" id="PNXY01000043">
    <property type="protein sequence ID" value="PMS22415.1"/>
    <property type="molecule type" value="Genomic_DNA"/>
</dbReference>
<gene>
    <name evidence="6" type="primary">alkJ_4</name>
    <name evidence="7" type="ORF">C0Z16_32920</name>
    <name evidence="6" type="ORF">LMG27174_06451</name>
</gene>
<evidence type="ECO:0000259" key="5">
    <source>
        <dbReference type="PROSITE" id="PS00624"/>
    </source>
</evidence>
<evidence type="ECO:0000256" key="4">
    <source>
        <dbReference type="ARBA" id="ARBA00022827"/>
    </source>
</evidence>
<sequence length="551" mass="60493">MADRFDFVVVGAGSAGCVLANRLSEGGRYSVCLLEAGPADRFMWIHIPIGYARTMFHPVYNWGFYTDPDPNMHNRRLYWPRGRTLGGCSSINGLIYVRGQRDDYDHWARLGNGGWSWQECLPYFKRLEHNELGESPTRGVGGPLWASTIKQRHELVDAFIAASNSLGIETVEDFNTGDQQGVGYYQLTTRHGLRCSTAVAYLKPARHRANLHVATEATASKILFEGTRASGVQYRQHGALREVRANREVILAAGALQSPQLLQLSGVGPAALLREYGIPVVANRAGVGENLQDHLQIRLIYEVSKPITTNDQLRSWTGRAKMGLQWALMRSGPLAVGINQGGMFCRALPHESTTPDIQFHFSTLSADSAGGDVHAFSGCTYSVCQLRPESRGTVRIRAADMREAPSIQPNYLDTDLDRRTAIAGLRFARRVAAAKPMAALMKREVRPGAEAQTDDELLHFCREYGQTIFHPSGTAKMGPASDPLAVVDERLRVYGTRGLRVVDCSIMPTLVSGNTNVPIVMVAERASDMILDDARSADRGAATTPAREVAV</sequence>
<dbReference type="InterPro" id="IPR000172">
    <property type="entry name" value="GMC_OxRdtase_N"/>
</dbReference>
<dbReference type="PIRSF" id="PIRSF000137">
    <property type="entry name" value="Alcohol_oxidase"/>
    <property type="match status" value="1"/>
</dbReference>
<comment type="similarity">
    <text evidence="2">Belongs to the GMC oxidoreductase family.</text>
</comment>
<dbReference type="Proteomes" id="UP000494205">
    <property type="component" value="Unassembled WGS sequence"/>
</dbReference>
<dbReference type="Gene3D" id="3.50.50.60">
    <property type="entry name" value="FAD/NAD(P)-binding domain"/>
    <property type="match status" value="1"/>
</dbReference>
<evidence type="ECO:0000256" key="1">
    <source>
        <dbReference type="ARBA" id="ARBA00001974"/>
    </source>
</evidence>
<evidence type="ECO:0000313" key="8">
    <source>
        <dbReference type="Proteomes" id="UP000235659"/>
    </source>
</evidence>
<name>A0A2N7VZ46_9BURK</name>
<proteinExistence type="inferred from homology"/>
<dbReference type="GO" id="GO:0050660">
    <property type="term" value="F:flavin adenine dinucleotide binding"/>
    <property type="evidence" value="ECO:0007669"/>
    <property type="project" value="InterPro"/>
</dbReference>
<dbReference type="EC" id="1.1.99.-" evidence="6"/>
<dbReference type="OrthoDB" id="9785276at2"/>
<dbReference type="PROSITE" id="PS51257">
    <property type="entry name" value="PROKAR_LIPOPROTEIN"/>
    <property type="match status" value="1"/>
</dbReference>
<evidence type="ECO:0000313" key="7">
    <source>
        <dbReference type="EMBL" id="PMS22415.1"/>
    </source>
</evidence>
<evidence type="ECO:0000256" key="2">
    <source>
        <dbReference type="ARBA" id="ARBA00010790"/>
    </source>
</evidence>
<dbReference type="PANTHER" id="PTHR11552:SF147">
    <property type="entry name" value="CHOLINE DEHYDROGENASE, MITOCHONDRIAL"/>
    <property type="match status" value="1"/>
</dbReference>
<dbReference type="Proteomes" id="UP000235659">
    <property type="component" value="Unassembled WGS sequence"/>
</dbReference>
<dbReference type="Pfam" id="PF05199">
    <property type="entry name" value="GMC_oxred_C"/>
    <property type="match status" value="1"/>
</dbReference>
<dbReference type="GO" id="GO:0016614">
    <property type="term" value="F:oxidoreductase activity, acting on CH-OH group of donors"/>
    <property type="evidence" value="ECO:0007669"/>
    <property type="project" value="InterPro"/>
</dbReference>
<reference evidence="6 9" key="2">
    <citation type="submission" date="2020-04" db="EMBL/GenBank/DDBJ databases">
        <authorList>
            <person name="De Canck E."/>
        </authorList>
    </citation>
    <scope>NUCLEOTIDE SEQUENCE [LARGE SCALE GENOMIC DNA]</scope>
    <source>
        <strain evidence="6 9">LMG 27174</strain>
    </source>
</reference>
<keyword evidence="4" id="KW-0274">FAD</keyword>